<comment type="caution">
    <text evidence="2">The sequence shown here is derived from an EMBL/GenBank/DDBJ whole genome shotgun (WGS) entry which is preliminary data.</text>
</comment>
<keyword evidence="3" id="KW-1185">Reference proteome</keyword>
<dbReference type="EMBL" id="PQXK01000174">
    <property type="protein sequence ID" value="TGO35000.1"/>
    <property type="molecule type" value="Genomic_DNA"/>
</dbReference>
<feature type="region of interest" description="Disordered" evidence="1">
    <location>
        <begin position="11"/>
        <end position="37"/>
    </location>
</feature>
<gene>
    <name evidence="2" type="ORF">BHYA_0174g00260</name>
</gene>
<evidence type="ECO:0000256" key="1">
    <source>
        <dbReference type="SAM" id="MobiDB-lite"/>
    </source>
</evidence>
<proteinExistence type="predicted"/>
<evidence type="ECO:0000313" key="2">
    <source>
        <dbReference type="EMBL" id="TGO35000.1"/>
    </source>
</evidence>
<evidence type="ECO:0000313" key="3">
    <source>
        <dbReference type="Proteomes" id="UP000297814"/>
    </source>
</evidence>
<dbReference type="Proteomes" id="UP000297814">
    <property type="component" value="Unassembled WGS sequence"/>
</dbReference>
<organism evidence="2 3">
    <name type="scientific">Botrytis hyacinthi</name>
    <dbReference type="NCBI Taxonomy" id="278943"/>
    <lineage>
        <taxon>Eukaryota</taxon>
        <taxon>Fungi</taxon>
        <taxon>Dikarya</taxon>
        <taxon>Ascomycota</taxon>
        <taxon>Pezizomycotina</taxon>
        <taxon>Leotiomycetes</taxon>
        <taxon>Helotiales</taxon>
        <taxon>Sclerotiniaceae</taxon>
        <taxon>Botrytis</taxon>
    </lineage>
</organism>
<name>A0A4Z1GHY3_9HELO</name>
<dbReference type="AlphaFoldDB" id="A0A4Z1GHY3"/>
<accession>A0A4Z1GHY3</accession>
<sequence length="559" mass="64018">MVDNTLIEHITQRQRVTSPSPTNNSEHPSNPFNTASASNLSQNEYLFAKSKILTTMNICKVKNDQTSVGARAEAPDAASDFPDPNTLVLYSTLDFSWRFCHRSSQEEIDEWRRNILWHARTIKGAILKSPSSRDSNEFLNFKILERFRKYFLPQHEQFMRNLDLGRQVKRRLILDVNPYCLEYLPEFIIEVGFERWKLDDGGQPVWKLCRDAFFIQDPVTSPPSQFTVISSECTLAEQIMQRLYCNGSEDFFPAINGQYIMQSRERTIIAIPTSESPTSELFNQRLSGQEFDPDYRDLCWARVWKLKRGPPDRSSDKREEDAWRLAPIMEARRGLSVPFATNNWTTDRERSAPVKLPTSTPKLSARELGVWKDYFQDPSAPRLCSPQTSIRQKNKRPSELLENFKNYYVNNQVEITDHDTILHITRTYSGMSIRSECHIVEYLRLSDAISSGIPEAIIALYYIRNPENGKSYLNRALFIKGPLKADSRNSSPGGRQLGARFLSIAEDLEEEISHRFYVPGGQNSGPLYGQYVQDDALGSVNIEKLDQGRGSGKGPAELM</sequence>
<reference evidence="2 3" key="1">
    <citation type="submission" date="2017-12" db="EMBL/GenBank/DDBJ databases">
        <title>Comparative genomics of Botrytis spp.</title>
        <authorList>
            <person name="Valero-Jimenez C.A."/>
            <person name="Tapia P."/>
            <person name="Veloso J."/>
            <person name="Silva-Moreno E."/>
            <person name="Staats M."/>
            <person name="Valdes J.H."/>
            <person name="Van Kan J.A.L."/>
        </authorList>
    </citation>
    <scope>NUCLEOTIDE SEQUENCE [LARGE SCALE GENOMIC DNA]</scope>
    <source>
        <strain evidence="2 3">Bh0001</strain>
    </source>
</reference>
<feature type="compositionally biased region" description="Polar residues" evidence="1">
    <location>
        <begin position="13"/>
        <end position="37"/>
    </location>
</feature>
<protein>
    <submittedName>
        <fullName evidence="2">Uncharacterized protein</fullName>
    </submittedName>
</protein>